<organism evidence="2 3">
    <name type="scientific">Niabella drilacis (strain DSM 25811 / CCM 8410 / CCUG 62505 / LMG 26954 / E90)</name>
    <dbReference type="NCBI Taxonomy" id="1285928"/>
    <lineage>
        <taxon>Bacteria</taxon>
        <taxon>Pseudomonadati</taxon>
        <taxon>Bacteroidota</taxon>
        <taxon>Chitinophagia</taxon>
        <taxon>Chitinophagales</taxon>
        <taxon>Chitinophagaceae</taxon>
        <taxon>Niabella</taxon>
    </lineage>
</organism>
<dbReference type="RefSeq" id="WP_090393079.1">
    <property type="nucleotide sequence ID" value="NZ_FMZO01000022.1"/>
</dbReference>
<evidence type="ECO:0000256" key="1">
    <source>
        <dbReference type="SAM" id="SignalP"/>
    </source>
</evidence>
<name>A0A1G7AES8_NIADE</name>
<reference evidence="3" key="1">
    <citation type="submission" date="2016-10" db="EMBL/GenBank/DDBJ databases">
        <authorList>
            <person name="Varghese N."/>
            <person name="Submissions S."/>
        </authorList>
    </citation>
    <scope>NUCLEOTIDE SEQUENCE [LARGE SCALE GENOMIC DNA]</scope>
    <source>
        <strain evidence="3">DSM 25811 / CCM 8410 / LMG 26954 / E90</strain>
    </source>
</reference>
<dbReference type="Proteomes" id="UP000198757">
    <property type="component" value="Unassembled WGS sequence"/>
</dbReference>
<dbReference type="SUPFAM" id="SSF160574">
    <property type="entry name" value="BT0923-like"/>
    <property type="match status" value="1"/>
</dbReference>
<dbReference type="EMBL" id="FMZO01000022">
    <property type="protein sequence ID" value="SDE12376.1"/>
    <property type="molecule type" value="Genomic_DNA"/>
</dbReference>
<evidence type="ECO:0008006" key="4">
    <source>
        <dbReference type="Google" id="ProtNLM"/>
    </source>
</evidence>
<gene>
    <name evidence="2" type="ORF">SAMN04487894_12240</name>
</gene>
<dbReference type="Gene3D" id="3.10.450.360">
    <property type="match status" value="1"/>
</dbReference>
<feature type="signal peptide" evidence="1">
    <location>
        <begin position="1"/>
        <end position="18"/>
    </location>
</feature>
<evidence type="ECO:0000313" key="3">
    <source>
        <dbReference type="Proteomes" id="UP000198757"/>
    </source>
</evidence>
<feature type="chain" id="PRO_5011689444" description="Beta-lactamase-inhibitor-like, PepSY-like" evidence="1">
    <location>
        <begin position="19"/>
        <end position="149"/>
    </location>
</feature>
<protein>
    <recommendedName>
        <fullName evidence="4">Beta-lactamase-inhibitor-like, PepSY-like</fullName>
    </recommendedName>
</protein>
<dbReference type="AlphaFoldDB" id="A0A1G7AES8"/>
<keyword evidence="3" id="KW-1185">Reference proteome</keyword>
<dbReference type="OrthoDB" id="678457at2"/>
<proteinExistence type="predicted"/>
<evidence type="ECO:0000313" key="2">
    <source>
        <dbReference type="EMBL" id="SDE12376.1"/>
    </source>
</evidence>
<sequence>MKLFILTAVLSLGLNAMAAVPATPAVNEKVMKTFNQVFAGARDVQWNATAGYSEASFRSGAIATRAVIDNSGALIRTIRYYGQNELPSNVLYKIRKQYDGKAIFGVTEVTNTAGTLYHVVIKDSRNLFNVTVDNNGSVLKTVKYKRGDL</sequence>
<accession>A0A1G7AES8</accession>
<keyword evidence="1" id="KW-0732">Signal</keyword>